<dbReference type="RefSeq" id="WP_216244603.1">
    <property type="nucleotide sequence ID" value="NZ_JABACJ020000027.1"/>
</dbReference>
<dbReference type="Proteomes" id="UP000723714">
    <property type="component" value="Unassembled WGS sequence"/>
</dbReference>
<comment type="caution">
    <text evidence="3">The sequence shown here is derived from an EMBL/GenBank/DDBJ whole genome shotgun (WGS) entry which is preliminary data.</text>
</comment>
<dbReference type="PROSITE" id="PS50975">
    <property type="entry name" value="ATP_GRASP"/>
    <property type="match status" value="1"/>
</dbReference>
<organism evidence="3 4">
    <name type="scientific">Faecalicatena faecalis</name>
    <dbReference type="NCBI Taxonomy" id="2726362"/>
    <lineage>
        <taxon>Bacteria</taxon>
        <taxon>Bacillati</taxon>
        <taxon>Bacillota</taxon>
        <taxon>Clostridia</taxon>
        <taxon>Lachnospirales</taxon>
        <taxon>Lachnospiraceae</taxon>
        <taxon>Faecalicatena</taxon>
    </lineage>
</organism>
<reference evidence="3 4" key="1">
    <citation type="submission" date="2021-06" db="EMBL/GenBank/DDBJ databases">
        <title>Faecalicatena sp. nov. isolated from porcine feces.</title>
        <authorList>
            <person name="Oh B.S."/>
            <person name="Lee J.H."/>
        </authorList>
    </citation>
    <scope>NUCLEOTIDE SEQUENCE [LARGE SCALE GENOMIC DNA]</scope>
    <source>
        <strain evidence="3 4">AGMB00832</strain>
    </source>
</reference>
<keyword evidence="1" id="KW-0067">ATP-binding</keyword>
<dbReference type="InterPro" id="IPR048764">
    <property type="entry name" value="PylC_N"/>
</dbReference>
<protein>
    <submittedName>
        <fullName evidence="3">ATP-grasp domain-containing protein</fullName>
    </submittedName>
</protein>
<evidence type="ECO:0000256" key="1">
    <source>
        <dbReference type="PROSITE-ProRule" id="PRU00409"/>
    </source>
</evidence>
<gene>
    <name evidence="3" type="ORF">HGO97_019810</name>
</gene>
<dbReference type="Pfam" id="PF21360">
    <property type="entry name" value="PylC-like_N"/>
    <property type="match status" value="1"/>
</dbReference>
<proteinExistence type="predicted"/>
<evidence type="ECO:0000313" key="3">
    <source>
        <dbReference type="EMBL" id="MBU3878053.1"/>
    </source>
</evidence>
<dbReference type="InterPro" id="IPR011761">
    <property type="entry name" value="ATP-grasp"/>
</dbReference>
<feature type="domain" description="ATP-grasp" evidence="2">
    <location>
        <begin position="118"/>
        <end position="287"/>
    </location>
</feature>
<accession>A0ABS6D8Z3</accession>
<keyword evidence="1" id="KW-0547">Nucleotide-binding</keyword>
<evidence type="ECO:0000259" key="2">
    <source>
        <dbReference type="PROSITE" id="PS50975"/>
    </source>
</evidence>
<keyword evidence="4" id="KW-1185">Reference proteome</keyword>
<name>A0ABS6D8Z3_9FIRM</name>
<dbReference type="EMBL" id="JABACJ020000027">
    <property type="protein sequence ID" value="MBU3878053.1"/>
    <property type="molecule type" value="Genomic_DNA"/>
</dbReference>
<sequence>MNILLPQPHYFSSICILKMLRKLPDISPKIIGCSQFSKNIVNGGGLVDEYYVSPSLENEDAYIGFLKKICRECDINILISSDEDELKLLKKNEQLFECLMIIPSLEILELFTDKLTASIEINKLGIPIPQIYNDLCLVDKNKNSKIIFRKKTSVASQGIWIADLKDHYIENHFTSDNFIQEYIDGYEYTVDIFCDKEGNLKLAIPRKRLDVRSGVTYKCQIEKNESIIESCKTIYSYYSIPGFSNVQFKFRDNKPYFIELNPRFAGTGIASSLASFNIMIPFVEHFYYNKPLESFEFYMGTVAWNSIITRFYEEIISPSL</sequence>
<dbReference type="Pfam" id="PF15632">
    <property type="entry name" value="ATPgrasp_Ter"/>
    <property type="match status" value="1"/>
</dbReference>
<evidence type="ECO:0000313" key="4">
    <source>
        <dbReference type="Proteomes" id="UP000723714"/>
    </source>
</evidence>